<sequence length="435" mass="47499">MNQKLFFLLLGVLLAPLFVGSSYAQITSGGFGDSPFERDFGDVKFLDAYFGTLNQKIEVEAGDSNVPFTVVFANVGTQDITGIKGQLSLPFGFSASDGPGSIIKADSDSNSLAGENFHLTFFVNIDKNVSIQQYPGTVKVDYSRLRESGVRTAFEDFQFKVTGDSVINVRALEPFLTSLRTNSVVIEIANDGTAPISSVDIVASNTQTERASTTSSTTNVENVVILESNWDVGNIDPKSARHLTATVYVPEGLKDDTLRIPLSISYYNAHGDQHVISKIVDFYIKGLIELTIFNVDVIELSGTQMIVGEIINEGNEDGLFGFVTVEPRGDSNIKPNTQFIDEIEVDAPVPFNIPIEFDGDPEYGEHDITITVRYKDGVRDELFVIEDTTVFVNEPTNGEESGPDSSMIIIPIVIAIGVGIYIMRRRKKTAITASD</sequence>
<evidence type="ECO:0000313" key="2">
    <source>
        <dbReference type="EMBL" id="KER06721.1"/>
    </source>
</evidence>
<keyword evidence="1" id="KW-0472">Membrane</keyword>
<dbReference type="Proteomes" id="UP000028027">
    <property type="component" value="Unassembled WGS sequence"/>
</dbReference>
<comment type="caution">
    <text evidence="2">The sequence shown here is derived from an EMBL/GenBank/DDBJ whole genome shotgun (WGS) entry which is preliminary data.</text>
</comment>
<accession>A0A081S718</accession>
<keyword evidence="1" id="KW-1133">Transmembrane helix</keyword>
<evidence type="ECO:0000313" key="3">
    <source>
        <dbReference type="Proteomes" id="UP000028027"/>
    </source>
</evidence>
<dbReference type="EMBL" id="JNVL01000005">
    <property type="protein sequence ID" value="KER06721.1"/>
    <property type="molecule type" value="Genomic_DNA"/>
</dbReference>
<dbReference type="PANTHER" id="PTHR35902:SF3">
    <property type="entry name" value="NPCBM-ASSOCIATED, NEW3 DOMAIN OF ALPHA-GALACTOSIDASE"/>
    <property type="match status" value="1"/>
</dbReference>
<feature type="transmembrane region" description="Helical" evidence="1">
    <location>
        <begin position="405"/>
        <end position="423"/>
    </location>
</feature>
<protein>
    <submittedName>
        <fullName evidence="2">Uncharacterized protein</fullName>
    </submittedName>
</protein>
<keyword evidence="3" id="KW-1185">Reference proteome</keyword>
<evidence type="ECO:0000256" key="1">
    <source>
        <dbReference type="SAM" id="Phobius"/>
    </source>
</evidence>
<name>A0A081S718_9ARCH</name>
<organism evidence="2 3">
    <name type="scientific">Marine Group I thaumarchaeote SCGC AAA799-E16</name>
    <dbReference type="NCBI Taxonomy" id="1502292"/>
    <lineage>
        <taxon>Archaea</taxon>
        <taxon>Nitrososphaerota</taxon>
        <taxon>Marine Group I</taxon>
    </lineage>
</organism>
<keyword evidence="1" id="KW-0812">Transmembrane</keyword>
<reference evidence="2 3" key="1">
    <citation type="submission" date="2014-06" db="EMBL/GenBank/DDBJ databases">
        <authorList>
            <person name="Ngugi D.K."/>
            <person name="Blom J."/>
            <person name="Alam I."/>
            <person name="Rashid M."/>
            <person name="Ba Alawi W."/>
            <person name="Zhang G."/>
            <person name="Hikmawan T."/>
            <person name="Guan Y."/>
            <person name="Antunes A."/>
            <person name="Siam R."/>
            <person name="Eldorry H."/>
            <person name="Bajic V."/>
            <person name="Stingl U."/>
        </authorList>
    </citation>
    <scope>NUCLEOTIDE SEQUENCE [LARGE SCALE GENOMIC DNA]</scope>
    <source>
        <strain evidence="2">SCGC AAA799-E16</strain>
    </source>
</reference>
<dbReference type="AlphaFoldDB" id="A0A081S718"/>
<gene>
    <name evidence="2" type="ORF">AAA799E16_00438</name>
</gene>
<proteinExistence type="predicted"/>
<dbReference type="PANTHER" id="PTHR35902">
    <property type="entry name" value="S-LAYER DOMAIN-LIKE PROTEIN-RELATED"/>
    <property type="match status" value="1"/>
</dbReference>
<dbReference type="PATRIC" id="fig|1502292.3.peg.378"/>